<dbReference type="Gene3D" id="2.60.40.10">
    <property type="entry name" value="Immunoglobulins"/>
    <property type="match status" value="1"/>
</dbReference>
<evidence type="ECO:0000313" key="13">
    <source>
        <dbReference type="EMBL" id="CDS43037.1"/>
    </source>
</evidence>
<dbReference type="OrthoDB" id="25246at2759"/>
<accession>A0A068YET5</accession>
<evidence type="ECO:0000256" key="4">
    <source>
        <dbReference type="ARBA" id="ARBA00022771"/>
    </source>
</evidence>
<dbReference type="Proteomes" id="UP000017246">
    <property type="component" value="Unassembled WGS sequence"/>
</dbReference>
<dbReference type="Pfam" id="PF01833">
    <property type="entry name" value="TIG"/>
    <property type="match status" value="1"/>
</dbReference>
<keyword evidence="7 10" id="KW-0238">DNA-binding</keyword>
<keyword evidence="6 10" id="KW-0805">Transcription regulation</keyword>
<evidence type="ECO:0000256" key="10">
    <source>
        <dbReference type="RuleBase" id="RU004489"/>
    </source>
</evidence>
<evidence type="ECO:0000256" key="6">
    <source>
        <dbReference type="ARBA" id="ARBA00023015"/>
    </source>
</evidence>
<dbReference type="InterPro" id="IPR013783">
    <property type="entry name" value="Ig-like_fold"/>
</dbReference>
<dbReference type="Pfam" id="PF16423">
    <property type="entry name" value="COE1_HLH"/>
    <property type="match status" value="1"/>
</dbReference>
<evidence type="ECO:0000256" key="1">
    <source>
        <dbReference type="ARBA" id="ARBA00004123"/>
    </source>
</evidence>
<keyword evidence="4 10" id="KW-0863">Zinc-finger</keyword>
<keyword evidence="10" id="KW-0217">Developmental protein</keyword>
<keyword evidence="8 10" id="KW-0804">Transcription</keyword>
<dbReference type="STRING" id="6211.A0A068YET5"/>
<feature type="compositionally biased region" description="Pro residues" evidence="11">
    <location>
        <begin position="211"/>
        <end position="225"/>
    </location>
</feature>
<feature type="region of interest" description="Disordered" evidence="11">
    <location>
        <begin position="203"/>
        <end position="240"/>
    </location>
</feature>
<dbReference type="OMA" id="RRMEPPE"/>
<dbReference type="GO" id="GO:0008270">
    <property type="term" value="F:zinc ion binding"/>
    <property type="evidence" value="ECO:0007669"/>
    <property type="project" value="UniProtKB-KW"/>
</dbReference>
<organism evidence="13 14">
    <name type="scientific">Echinococcus multilocularis</name>
    <name type="common">Fox tapeworm</name>
    <dbReference type="NCBI Taxonomy" id="6211"/>
    <lineage>
        <taxon>Eukaryota</taxon>
        <taxon>Metazoa</taxon>
        <taxon>Spiralia</taxon>
        <taxon>Lophotrochozoa</taxon>
        <taxon>Platyhelminthes</taxon>
        <taxon>Cestoda</taxon>
        <taxon>Eucestoda</taxon>
        <taxon>Cyclophyllidea</taxon>
        <taxon>Taeniidae</taxon>
        <taxon>Echinococcus</taxon>
    </lineage>
</organism>
<protein>
    <submittedName>
        <fullName evidence="13">Transcription factor collier</fullName>
    </submittedName>
</protein>
<keyword evidence="9 10" id="KW-0539">Nucleus</keyword>
<evidence type="ECO:0000256" key="7">
    <source>
        <dbReference type="ARBA" id="ARBA00023125"/>
    </source>
</evidence>
<evidence type="ECO:0000256" key="5">
    <source>
        <dbReference type="ARBA" id="ARBA00022833"/>
    </source>
</evidence>
<evidence type="ECO:0000256" key="3">
    <source>
        <dbReference type="ARBA" id="ARBA00022723"/>
    </source>
</evidence>
<reference evidence="13" key="2">
    <citation type="submission" date="2015-11" db="EMBL/GenBank/DDBJ databases">
        <authorList>
            <person name="Zhang Y."/>
            <person name="Guo Z."/>
        </authorList>
    </citation>
    <scope>NUCLEOTIDE SEQUENCE</scope>
</reference>
<feature type="compositionally biased region" description="Low complexity" evidence="11">
    <location>
        <begin position="284"/>
        <end position="294"/>
    </location>
</feature>
<evidence type="ECO:0000256" key="8">
    <source>
        <dbReference type="ARBA" id="ARBA00023163"/>
    </source>
</evidence>
<dbReference type="Gene3D" id="1.10.287.4280">
    <property type="match status" value="1"/>
</dbReference>
<dbReference type="InterPro" id="IPR038173">
    <property type="entry name" value="COE_DBD_sf"/>
</dbReference>
<dbReference type="SUPFAM" id="SSF81296">
    <property type="entry name" value="E set domains"/>
    <property type="match status" value="1"/>
</dbReference>
<dbReference type="Gene3D" id="2.60.40.3180">
    <property type="entry name" value="Transcription factor COE1, DNA-binding domain"/>
    <property type="match status" value="1"/>
</dbReference>
<dbReference type="InterPro" id="IPR002909">
    <property type="entry name" value="IPT_dom"/>
</dbReference>
<proteinExistence type="inferred from homology"/>
<dbReference type="InterPro" id="IPR014756">
    <property type="entry name" value="Ig_E-set"/>
</dbReference>
<comment type="similarity">
    <text evidence="2 10">Belongs to the COE family.</text>
</comment>
<dbReference type="EMBL" id="LN902842">
    <property type="protein sequence ID" value="CDS43037.1"/>
    <property type="molecule type" value="Genomic_DNA"/>
</dbReference>
<dbReference type="GO" id="GO:0003677">
    <property type="term" value="F:DNA binding"/>
    <property type="evidence" value="ECO:0007669"/>
    <property type="project" value="UniProtKB-KW"/>
</dbReference>
<dbReference type="SMART" id="SM00429">
    <property type="entry name" value="IPT"/>
    <property type="match status" value="1"/>
</dbReference>
<comment type="subcellular location">
    <subcellularLocation>
        <location evidence="1 10">Nucleus</location>
    </subcellularLocation>
</comment>
<dbReference type="PANTHER" id="PTHR10747">
    <property type="entry name" value="TRANSCRIPTION FACTOR COE FAMILY MEMBER"/>
    <property type="match status" value="1"/>
</dbReference>
<feature type="domain" description="IPT/TIG" evidence="12">
    <location>
        <begin position="51"/>
        <end position="135"/>
    </location>
</feature>
<dbReference type="InterPro" id="IPR003523">
    <property type="entry name" value="Transcription_factor_COE"/>
</dbReference>
<feature type="compositionally biased region" description="Low complexity" evidence="11">
    <location>
        <begin position="329"/>
        <end position="372"/>
    </location>
</feature>
<evidence type="ECO:0000256" key="11">
    <source>
        <dbReference type="SAM" id="MobiDB-lite"/>
    </source>
</evidence>
<sequence>MRRFQVAIAATPSLEGSLLAFSDNMFVHNNSKHGRRVRRMEPPEELVPTAPPIIKAISPNEGWTSGGESVMIIGENFFHGLQVVFGNTPVWSELITPNALRVQTPARSAQGVVEVSLLFNNRPFCKHAPGRFAYTSLNDPTIEYGFQRLRKIIPRHPGDPERLPREIILKRAADLAEALYSMPSRAAAAAAAAAVSSSASAATTHHLPMTSAPPPPTLPHPPPPSHSLLATHMHPPPPAPGHYVTEATTGFGILPHYHHHSLEVSKSNQEVMHVSKMLQEAHNSTSSAATSVTSEGEEEEEGEGETKVTGRGPLKGPNKWSRRDAEMMTTSSSSAVATAAATSTSKTSETFENTSTSTSPTNNSKGDGSSRANLAASLSRTLFRERGVGGGLYGNEYFGGVTAGTDGTTNYNSQSSNWTPFESTH</sequence>
<feature type="region of interest" description="Disordered" evidence="11">
    <location>
        <begin position="406"/>
        <end position="425"/>
    </location>
</feature>
<evidence type="ECO:0000313" key="14">
    <source>
        <dbReference type="Proteomes" id="UP000017246"/>
    </source>
</evidence>
<keyword evidence="14" id="KW-1185">Reference proteome</keyword>
<dbReference type="GO" id="GO:0005634">
    <property type="term" value="C:nucleus"/>
    <property type="evidence" value="ECO:0007669"/>
    <property type="project" value="UniProtKB-SubCell"/>
</dbReference>
<evidence type="ECO:0000256" key="9">
    <source>
        <dbReference type="ARBA" id="ARBA00023242"/>
    </source>
</evidence>
<dbReference type="AlphaFoldDB" id="A0A068YET5"/>
<dbReference type="FunFam" id="1.10.287.4280:FF:000001">
    <property type="entry name" value="transcription factor COE1 isoform X2"/>
    <property type="match status" value="1"/>
</dbReference>
<feature type="region of interest" description="Disordered" evidence="11">
    <location>
        <begin position="279"/>
        <end position="372"/>
    </location>
</feature>
<dbReference type="InterPro" id="IPR032201">
    <property type="entry name" value="COE_HLH"/>
</dbReference>
<dbReference type="GO" id="GO:0006355">
    <property type="term" value="P:regulation of DNA-templated transcription"/>
    <property type="evidence" value="ECO:0007669"/>
    <property type="project" value="InterPro"/>
</dbReference>
<keyword evidence="5 10" id="KW-0862">Zinc</keyword>
<dbReference type="eggNOG" id="KOG3836">
    <property type="taxonomic scope" value="Eukaryota"/>
</dbReference>
<keyword evidence="3 10" id="KW-0479">Metal-binding</keyword>
<dbReference type="InterPro" id="IPR032200">
    <property type="entry name" value="COE_DBD"/>
</dbReference>
<reference evidence="13" key="1">
    <citation type="journal article" date="2013" name="Nature">
        <title>The genomes of four tapeworm species reveal adaptations to parasitism.</title>
        <authorList>
            <person name="Tsai I.J."/>
            <person name="Zarowiecki M."/>
            <person name="Holroyd N."/>
            <person name="Garciarrubio A."/>
            <person name="Sanchez-Flores A."/>
            <person name="Brooks K.L."/>
            <person name="Tracey A."/>
            <person name="Bobes R.J."/>
            <person name="Fragoso G."/>
            <person name="Sciutto E."/>
            <person name="Aslett M."/>
            <person name="Beasley H."/>
            <person name="Bennett H.M."/>
            <person name="Cai J."/>
            <person name="Camicia F."/>
            <person name="Clark R."/>
            <person name="Cucher M."/>
            <person name="De Silva N."/>
            <person name="Day T.A."/>
            <person name="Deplazes P."/>
            <person name="Estrada K."/>
            <person name="Fernandez C."/>
            <person name="Holland P.W."/>
            <person name="Hou J."/>
            <person name="Hu S."/>
            <person name="Huckvale T."/>
            <person name="Hung S.S."/>
            <person name="Kamenetzky L."/>
            <person name="Keane J.A."/>
            <person name="Kiss F."/>
            <person name="Koziol U."/>
            <person name="Lambert O."/>
            <person name="Liu K."/>
            <person name="Luo X."/>
            <person name="Luo Y."/>
            <person name="Macchiaroli N."/>
            <person name="Nichol S."/>
            <person name="Paps J."/>
            <person name="Parkinson J."/>
            <person name="Pouchkina-Stantcheva N."/>
            <person name="Riddiford N."/>
            <person name="Rosenzvit M."/>
            <person name="Salinas G."/>
            <person name="Wasmuth J.D."/>
            <person name="Zamanian M."/>
            <person name="Zheng Y."/>
            <person name="Cai X."/>
            <person name="Soberon X."/>
            <person name="Olson P.D."/>
            <person name="Laclette J.P."/>
            <person name="Brehm K."/>
            <person name="Berriman M."/>
            <person name="Garciarrubio A."/>
            <person name="Bobes R.J."/>
            <person name="Fragoso G."/>
            <person name="Sanchez-Flores A."/>
            <person name="Estrada K."/>
            <person name="Cevallos M.A."/>
            <person name="Morett E."/>
            <person name="Gonzalez V."/>
            <person name="Portillo T."/>
            <person name="Ochoa-Leyva A."/>
            <person name="Jose M.V."/>
            <person name="Sciutto E."/>
            <person name="Landa A."/>
            <person name="Jimenez L."/>
            <person name="Valdes V."/>
            <person name="Carrero J.C."/>
            <person name="Larralde C."/>
            <person name="Morales-Montor J."/>
            <person name="Limon-Lason J."/>
            <person name="Soberon X."/>
            <person name="Laclette J.P."/>
        </authorList>
    </citation>
    <scope>NUCLEOTIDE SEQUENCE [LARGE SCALE GENOMIC DNA]</scope>
</reference>
<evidence type="ECO:0000256" key="2">
    <source>
        <dbReference type="ARBA" id="ARBA00010340"/>
    </source>
</evidence>
<gene>
    <name evidence="13" type="ORF">EmuJ_001076400</name>
</gene>
<dbReference type="Pfam" id="PF16422">
    <property type="entry name" value="COE1_DBD"/>
    <property type="match status" value="1"/>
</dbReference>
<name>A0A068YET5_ECHMU</name>
<evidence type="ECO:0000259" key="12">
    <source>
        <dbReference type="SMART" id="SM00429"/>
    </source>
</evidence>